<dbReference type="PANTHER" id="PTHR22792">
    <property type="entry name" value="LUPUS LA PROTEIN-RELATED"/>
    <property type="match status" value="1"/>
</dbReference>
<dbReference type="InterPro" id="IPR045180">
    <property type="entry name" value="La_dom_prot"/>
</dbReference>
<gene>
    <name evidence="6" type="ORF">BOTBODRAFT_57574</name>
</gene>
<dbReference type="InterPro" id="IPR036388">
    <property type="entry name" value="WH-like_DNA-bd_sf"/>
</dbReference>
<dbReference type="GO" id="GO:1990904">
    <property type="term" value="C:ribonucleoprotein complex"/>
    <property type="evidence" value="ECO:0007669"/>
    <property type="project" value="InterPro"/>
</dbReference>
<dbReference type="EMBL" id="KL198060">
    <property type="protein sequence ID" value="KDQ11262.1"/>
    <property type="molecule type" value="Genomic_DNA"/>
</dbReference>
<dbReference type="SMART" id="SM00360">
    <property type="entry name" value="RRM"/>
    <property type="match status" value="2"/>
</dbReference>
<dbReference type="SUPFAM" id="SSF46785">
    <property type="entry name" value="Winged helix' DNA-binding domain"/>
    <property type="match status" value="2"/>
</dbReference>
<dbReference type="AlphaFoldDB" id="A0A067MH82"/>
<name>A0A067MH82_BOTB1</name>
<dbReference type="GO" id="GO:0005634">
    <property type="term" value="C:nucleus"/>
    <property type="evidence" value="ECO:0007669"/>
    <property type="project" value="UniProtKB-SubCell"/>
</dbReference>
<dbReference type="OrthoDB" id="439993at2759"/>
<dbReference type="SUPFAM" id="SSF54928">
    <property type="entry name" value="RNA-binding domain, RBD"/>
    <property type="match status" value="1"/>
</dbReference>
<keyword evidence="2 4" id="KW-0694">RNA-binding</keyword>
<dbReference type="GO" id="GO:0006396">
    <property type="term" value="P:RNA processing"/>
    <property type="evidence" value="ECO:0007669"/>
    <property type="project" value="InterPro"/>
</dbReference>
<dbReference type="SMART" id="SM00715">
    <property type="entry name" value="LA"/>
    <property type="match status" value="2"/>
</dbReference>
<dbReference type="PANTHER" id="PTHR22792:SF140">
    <property type="entry name" value="ACHILLES, ISOFORM A"/>
    <property type="match status" value="1"/>
</dbReference>
<sequence length="442" mass="51995">MSENPADNDCASRALKQVEFYFSDSNLPFDKFLWSQHIACTENWVPIKIIASFKNMRQFRDLGLVWLADVLRTSESLLEVDPRGENVRRKTPVVETDICERSAYLEGFGEEESEGLFDQIHQFFTRYGTVLSLRLLRTPERKFKGAVLCEFANKDSVRMLMRRNPRWNDEPLLVMQKDEYVFDQRRFERRPHCGSNERAAYRAVGAGQDLNGFNAFREIALEKKLKATSQSDEEKALRQVEYCFSDAYLPYNPFIWHLRLERQGYWVPIKRIASLKCMREFELRSHYWLAKVLRESKELLEVDERGECVRRATPMTGLQGQMRRTVYAKGFGIETDELYSELYTYFSQQGEVIAVDMRRAENGAFKGSVYCEFSSVHSVDTILARTPPLTWRKERLLIMPKEDYCRMKILSYEIDSQTKLEDFAWSEKIAIPDRRFLSAFQR</sequence>
<dbReference type="Gene3D" id="1.10.10.10">
    <property type="entry name" value="Winged helix-like DNA-binding domain superfamily/Winged helix DNA-binding domain"/>
    <property type="match status" value="2"/>
</dbReference>
<keyword evidence="7" id="KW-1185">Reference proteome</keyword>
<dbReference type="PROSITE" id="PS50961">
    <property type="entry name" value="HTH_LA"/>
    <property type="match status" value="2"/>
</dbReference>
<evidence type="ECO:0000313" key="6">
    <source>
        <dbReference type="EMBL" id="KDQ11262.1"/>
    </source>
</evidence>
<protein>
    <recommendedName>
        <fullName evidence="5">HTH La-type RNA-binding domain-containing protein</fullName>
    </recommendedName>
</protein>
<reference evidence="7" key="1">
    <citation type="journal article" date="2014" name="Proc. Natl. Acad. Sci. U.S.A.">
        <title>Extensive sampling of basidiomycete genomes demonstrates inadequacy of the white-rot/brown-rot paradigm for wood decay fungi.</title>
        <authorList>
            <person name="Riley R."/>
            <person name="Salamov A.A."/>
            <person name="Brown D.W."/>
            <person name="Nagy L.G."/>
            <person name="Floudas D."/>
            <person name="Held B.W."/>
            <person name="Levasseur A."/>
            <person name="Lombard V."/>
            <person name="Morin E."/>
            <person name="Otillar R."/>
            <person name="Lindquist E.A."/>
            <person name="Sun H."/>
            <person name="LaButti K.M."/>
            <person name="Schmutz J."/>
            <person name="Jabbour D."/>
            <person name="Luo H."/>
            <person name="Baker S.E."/>
            <person name="Pisabarro A.G."/>
            <person name="Walton J.D."/>
            <person name="Blanchette R.A."/>
            <person name="Henrissat B."/>
            <person name="Martin F."/>
            <person name="Cullen D."/>
            <person name="Hibbett D.S."/>
            <person name="Grigoriev I.V."/>
        </authorList>
    </citation>
    <scope>NUCLEOTIDE SEQUENCE [LARGE SCALE GENOMIC DNA]</scope>
    <source>
        <strain evidence="7">FD-172 SS1</strain>
    </source>
</reference>
<dbReference type="InterPro" id="IPR006630">
    <property type="entry name" value="La_HTH"/>
</dbReference>
<dbReference type="InParanoid" id="A0A067MH82"/>
<dbReference type="InterPro" id="IPR035979">
    <property type="entry name" value="RBD_domain_sf"/>
</dbReference>
<evidence type="ECO:0000313" key="7">
    <source>
        <dbReference type="Proteomes" id="UP000027195"/>
    </source>
</evidence>
<evidence type="ECO:0000256" key="4">
    <source>
        <dbReference type="PROSITE-ProRule" id="PRU00332"/>
    </source>
</evidence>
<dbReference type="InterPro" id="IPR012677">
    <property type="entry name" value="Nucleotide-bd_a/b_plait_sf"/>
</dbReference>
<evidence type="ECO:0000259" key="5">
    <source>
        <dbReference type="PROSITE" id="PS50961"/>
    </source>
</evidence>
<evidence type="ECO:0000256" key="3">
    <source>
        <dbReference type="ARBA" id="ARBA00023242"/>
    </source>
</evidence>
<dbReference type="HOGENOM" id="CLU_619613_0_0_1"/>
<dbReference type="Gene3D" id="3.30.70.330">
    <property type="match status" value="2"/>
</dbReference>
<comment type="subcellular location">
    <subcellularLocation>
        <location evidence="1">Nucleus</location>
    </subcellularLocation>
</comment>
<dbReference type="InterPro" id="IPR036390">
    <property type="entry name" value="WH_DNA-bd_sf"/>
</dbReference>
<feature type="domain" description="HTH La-type RNA-binding" evidence="5">
    <location>
        <begin position="226"/>
        <end position="319"/>
    </location>
</feature>
<proteinExistence type="predicted"/>
<organism evidence="6 7">
    <name type="scientific">Botryobasidium botryosum (strain FD-172 SS1)</name>
    <dbReference type="NCBI Taxonomy" id="930990"/>
    <lineage>
        <taxon>Eukaryota</taxon>
        <taxon>Fungi</taxon>
        <taxon>Dikarya</taxon>
        <taxon>Basidiomycota</taxon>
        <taxon>Agaricomycotina</taxon>
        <taxon>Agaricomycetes</taxon>
        <taxon>Cantharellales</taxon>
        <taxon>Botryobasidiaceae</taxon>
        <taxon>Botryobasidium</taxon>
    </lineage>
</organism>
<evidence type="ECO:0000256" key="2">
    <source>
        <dbReference type="ARBA" id="ARBA00022884"/>
    </source>
</evidence>
<dbReference type="CDD" id="cd12291">
    <property type="entry name" value="RRM1_La"/>
    <property type="match status" value="1"/>
</dbReference>
<dbReference type="GO" id="GO:0003729">
    <property type="term" value="F:mRNA binding"/>
    <property type="evidence" value="ECO:0007669"/>
    <property type="project" value="TreeGrafter"/>
</dbReference>
<evidence type="ECO:0000256" key="1">
    <source>
        <dbReference type="ARBA" id="ARBA00004123"/>
    </source>
</evidence>
<dbReference type="InterPro" id="IPR002344">
    <property type="entry name" value="Lupus_La"/>
</dbReference>
<dbReference type="InterPro" id="IPR000504">
    <property type="entry name" value="RRM_dom"/>
</dbReference>
<dbReference type="Pfam" id="PF05383">
    <property type="entry name" value="La"/>
    <property type="match status" value="2"/>
</dbReference>
<dbReference type="STRING" id="930990.A0A067MH82"/>
<accession>A0A067MH82</accession>
<dbReference type="PRINTS" id="PR00302">
    <property type="entry name" value="LUPUSLA"/>
</dbReference>
<dbReference type="Proteomes" id="UP000027195">
    <property type="component" value="Unassembled WGS sequence"/>
</dbReference>
<feature type="domain" description="HTH La-type RNA-binding" evidence="5">
    <location>
        <begin position="4"/>
        <end position="97"/>
    </location>
</feature>
<keyword evidence="3" id="KW-0539">Nucleus</keyword>